<organism evidence="3 4">
    <name type="scientific">Coniophora puteana (strain RWD-64-598)</name>
    <name type="common">Brown rot fungus</name>
    <dbReference type="NCBI Taxonomy" id="741705"/>
    <lineage>
        <taxon>Eukaryota</taxon>
        <taxon>Fungi</taxon>
        <taxon>Dikarya</taxon>
        <taxon>Basidiomycota</taxon>
        <taxon>Agaricomycotina</taxon>
        <taxon>Agaricomycetes</taxon>
        <taxon>Agaricomycetidae</taxon>
        <taxon>Boletales</taxon>
        <taxon>Coniophorineae</taxon>
        <taxon>Coniophoraceae</taxon>
        <taxon>Coniophora</taxon>
    </lineage>
</organism>
<accession>A0A5M3MJZ4</accession>
<evidence type="ECO:0000313" key="4">
    <source>
        <dbReference type="Proteomes" id="UP000053558"/>
    </source>
</evidence>
<dbReference type="InterPro" id="IPR055754">
    <property type="entry name" value="DUF7330"/>
</dbReference>
<keyword evidence="4" id="KW-1185">Reference proteome</keyword>
<protein>
    <recommendedName>
        <fullName evidence="2">DUF7330 domain-containing protein</fullName>
    </recommendedName>
</protein>
<dbReference type="Proteomes" id="UP000053558">
    <property type="component" value="Unassembled WGS sequence"/>
</dbReference>
<feature type="region of interest" description="Disordered" evidence="1">
    <location>
        <begin position="146"/>
        <end position="168"/>
    </location>
</feature>
<feature type="compositionally biased region" description="Polar residues" evidence="1">
    <location>
        <begin position="1"/>
        <end position="10"/>
    </location>
</feature>
<dbReference type="AlphaFoldDB" id="A0A5M3MJZ4"/>
<dbReference type="OrthoDB" id="2593559at2759"/>
<sequence length="330" mass="35572">MVLSKGNSELATPGDTVPTPVTEALPPPPSYSESTAQSSLSFSSRSRAANRDAGILFPRGPLSAYCVPVVPLVRRGPAMHVSSAALVTQEDISVTSTAMPLSLGLNCVPIVPSISMRDIRGGIGGAFTIDPKTSGSDVDFRRRCKPCKRHRKRGHSKNAGIDTQRTPHASFCTRRGPISLALDIGNSHEKCHQVTAEVLSKRGDIDLDIRSKPSGKTLSLSVFSRRGQTIVLLPPNFCGDIHVFTRKYGTFEVMPGLSQYVRSMNSYKRTAIIAIGGTLAEDTAKSTTLDCCHLATRRGHIIVGLSGVDNMPAKKESFWQKLGCYLHGRT</sequence>
<evidence type="ECO:0000256" key="1">
    <source>
        <dbReference type="SAM" id="MobiDB-lite"/>
    </source>
</evidence>
<reference evidence="4" key="1">
    <citation type="journal article" date="2012" name="Science">
        <title>The Paleozoic origin of enzymatic lignin decomposition reconstructed from 31 fungal genomes.</title>
        <authorList>
            <person name="Floudas D."/>
            <person name="Binder M."/>
            <person name="Riley R."/>
            <person name="Barry K."/>
            <person name="Blanchette R.A."/>
            <person name="Henrissat B."/>
            <person name="Martinez A.T."/>
            <person name="Otillar R."/>
            <person name="Spatafora J.W."/>
            <person name="Yadav J.S."/>
            <person name="Aerts A."/>
            <person name="Benoit I."/>
            <person name="Boyd A."/>
            <person name="Carlson A."/>
            <person name="Copeland A."/>
            <person name="Coutinho P.M."/>
            <person name="de Vries R.P."/>
            <person name="Ferreira P."/>
            <person name="Findley K."/>
            <person name="Foster B."/>
            <person name="Gaskell J."/>
            <person name="Glotzer D."/>
            <person name="Gorecki P."/>
            <person name="Heitman J."/>
            <person name="Hesse C."/>
            <person name="Hori C."/>
            <person name="Igarashi K."/>
            <person name="Jurgens J.A."/>
            <person name="Kallen N."/>
            <person name="Kersten P."/>
            <person name="Kohler A."/>
            <person name="Kuees U."/>
            <person name="Kumar T.K.A."/>
            <person name="Kuo A."/>
            <person name="LaButti K."/>
            <person name="Larrondo L.F."/>
            <person name="Lindquist E."/>
            <person name="Ling A."/>
            <person name="Lombard V."/>
            <person name="Lucas S."/>
            <person name="Lundell T."/>
            <person name="Martin R."/>
            <person name="McLaughlin D.J."/>
            <person name="Morgenstern I."/>
            <person name="Morin E."/>
            <person name="Murat C."/>
            <person name="Nagy L.G."/>
            <person name="Nolan M."/>
            <person name="Ohm R.A."/>
            <person name="Patyshakuliyeva A."/>
            <person name="Rokas A."/>
            <person name="Ruiz-Duenas F.J."/>
            <person name="Sabat G."/>
            <person name="Salamov A."/>
            <person name="Samejima M."/>
            <person name="Schmutz J."/>
            <person name="Slot J.C."/>
            <person name="St John F."/>
            <person name="Stenlid J."/>
            <person name="Sun H."/>
            <person name="Sun S."/>
            <person name="Syed K."/>
            <person name="Tsang A."/>
            <person name="Wiebenga A."/>
            <person name="Young D."/>
            <person name="Pisabarro A."/>
            <person name="Eastwood D.C."/>
            <person name="Martin F."/>
            <person name="Cullen D."/>
            <person name="Grigoriev I.V."/>
            <person name="Hibbett D.S."/>
        </authorList>
    </citation>
    <scope>NUCLEOTIDE SEQUENCE [LARGE SCALE GENOMIC DNA]</scope>
    <source>
        <strain evidence="4">RWD-64-598 SS2</strain>
    </source>
</reference>
<feature type="compositionally biased region" description="Basic residues" evidence="1">
    <location>
        <begin position="146"/>
        <end position="156"/>
    </location>
</feature>
<name>A0A5M3MJZ4_CONPW</name>
<feature type="domain" description="DUF7330" evidence="2">
    <location>
        <begin position="163"/>
        <end position="303"/>
    </location>
</feature>
<feature type="compositionally biased region" description="Low complexity" evidence="1">
    <location>
        <begin position="32"/>
        <end position="44"/>
    </location>
</feature>
<feature type="region of interest" description="Disordered" evidence="1">
    <location>
        <begin position="1"/>
        <end position="44"/>
    </location>
</feature>
<dbReference type="RefSeq" id="XP_007770991.1">
    <property type="nucleotide sequence ID" value="XM_007772801.1"/>
</dbReference>
<evidence type="ECO:0000313" key="3">
    <source>
        <dbReference type="EMBL" id="EIW79337.1"/>
    </source>
</evidence>
<proteinExistence type="predicted"/>
<evidence type="ECO:0000259" key="2">
    <source>
        <dbReference type="Pfam" id="PF24016"/>
    </source>
</evidence>
<comment type="caution">
    <text evidence="3">The sequence shown here is derived from an EMBL/GenBank/DDBJ whole genome shotgun (WGS) entry which is preliminary data.</text>
</comment>
<gene>
    <name evidence="3" type="ORF">CONPUDRAFT_138472</name>
</gene>
<dbReference type="Pfam" id="PF24016">
    <property type="entry name" value="DUF7330"/>
    <property type="match status" value="1"/>
</dbReference>
<dbReference type="KEGG" id="cput:CONPUDRAFT_138472"/>
<dbReference type="GeneID" id="19201200"/>
<dbReference type="EMBL" id="JH711581">
    <property type="protein sequence ID" value="EIW79337.1"/>
    <property type="molecule type" value="Genomic_DNA"/>
</dbReference>